<protein>
    <submittedName>
        <fullName evidence="1">Maturation and nuclear export of 40S ribosomal subunits interacting protein</fullName>
    </submittedName>
</protein>
<gene>
    <name evidence="1" type="primary">NOC4_1</name>
    <name evidence="1" type="ORF">H4R34_005516</name>
</gene>
<accession>A0A9W8AWR8</accession>
<name>A0A9W8AWR8_9FUNG</name>
<evidence type="ECO:0000313" key="1">
    <source>
        <dbReference type="EMBL" id="KAJ1972120.1"/>
    </source>
</evidence>
<dbReference type="InterPro" id="IPR027193">
    <property type="entry name" value="Noc4"/>
</dbReference>
<dbReference type="PANTHER" id="PTHR12455:SF0">
    <property type="entry name" value="NUCLEOLAR COMPLEX PROTEIN 4 HOMOLOG"/>
    <property type="match status" value="1"/>
</dbReference>
<dbReference type="OrthoDB" id="10263185at2759"/>
<dbReference type="PANTHER" id="PTHR12455">
    <property type="entry name" value="NUCLEOLAR COMPLEX PROTEIN 4"/>
    <property type="match status" value="1"/>
</dbReference>
<organism evidence="1 2">
    <name type="scientific">Dimargaris verticillata</name>
    <dbReference type="NCBI Taxonomy" id="2761393"/>
    <lineage>
        <taxon>Eukaryota</taxon>
        <taxon>Fungi</taxon>
        <taxon>Fungi incertae sedis</taxon>
        <taxon>Zoopagomycota</taxon>
        <taxon>Kickxellomycotina</taxon>
        <taxon>Dimargaritomycetes</taxon>
        <taxon>Dimargaritales</taxon>
        <taxon>Dimargaritaceae</taxon>
        <taxon>Dimargaris</taxon>
    </lineage>
</organism>
<proteinExistence type="predicted"/>
<keyword evidence="2" id="KW-1185">Reference proteome</keyword>
<dbReference type="GO" id="GO:0032040">
    <property type="term" value="C:small-subunit processome"/>
    <property type="evidence" value="ECO:0007669"/>
    <property type="project" value="TreeGrafter"/>
</dbReference>
<dbReference type="GO" id="GO:0042254">
    <property type="term" value="P:ribosome biogenesis"/>
    <property type="evidence" value="ECO:0007669"/>
    <property type="project" value="InterPro"/>
</dbReference>
<dbReference type="EMBL" id="JANBQB010001148">
    <property type="protein sequence ID" value="KAJ1972120.1"/>
    <property type="molecule type" value="Genomic_DNA"/>
</dbReference>
<dbReference type="GO" id="GO:0030692">
    <property type="term" value="C:Noc4p-Nop14p complex"/>
    <property type="evidence" value="ECO:0007669"/>
    <property type="project" value="TreeGrafter"/>
</dbReference>
<comment type="caution">
    <text evidence="1">The sequence shown here is derived from an EMBL/GenBank/DDBJ whole genome shotgun (WGS) entry which is preliminary data.</text>
</comment>
<sequence>SSDGDAVSRIRQLEDQVFESKKHLNNVVDILEFAKSDDPKTVYSSIHALLRIYTPFIKDGTTREKAAQDEQAEVAPAKAKVDQWVRKKYSQFHATLNSLLRHDNTTLQVAAARIFMQLIEKESMASSELSGSYRFAHGTYRRVLRTVLSTPQLSDELCHLLVNSYLNTYDDLRYYFFEIAT</sequence>
<dbReference type="Proteomes" id="UP001151582">
    <property type="component" value="Unassembled WGS sequence"/>
</dbReference>
<dbReference type="AlphaFoldDB" id="A0A9W8AWR8"/>
<reference evidence="1" key="1">
    <citation type="submission" date="2022-07" db="EMBL/GenBank/DDBJ databases">
        <title>Phylogenomic reconstructions and comparative analyses of Kickxellomycotina fungi.</title>
        <authorList>
            <person name="Reynolds N.K."/>
            <person name="Stajich J.E."/>
            <person name="Barry K."/>
            <person name="Grigoriev I.V."/>
            <person name="Crous P."/>
            <person name="Smith M.E."/>
        </authorList>
    </citation>
    <scope>NUCLEOTIDE SEQUENCE</scope>
    <source>
        <strain evidence="1">RSA 567</strain>
    </source>
</reference>
<evidence type="ECO:0000313" key="2">
    <source>
        <dbReference type="Proteomes" id="UP001151582"/>
    </source>
</evidence>
<feature type="non-terminal residue" evidence="1">
    <location>
        <position position="1"/>
    </location>
</feature>